<evidence type="ECO:0000256" key="2">
    <source>
        <dbReference type="SAM" id="Phobius"/>
    </source>
</evidence>
<accession>A0ABS3UKG9</accession>
<gene>
    <name evidence="3" type="ORF">J5X75_17305</name>
</gene>
<dbReference type="SUPFAM" id="SSF53822">
    <property type="entry name" value="Periplasmic binding protein-like I"/>
    <property type="match status" value="1"/>
</dbReference>
<feature type="region of interest" description="Disordered" evidence="1">
    <location>
        <begin position="1"/>
        <end position="21"/>
    </location>
</feature>
<proteinExistence type="predicted"/>
<evidence type="ECO:0008006" key="5">
    <source>
        <dbReference type="Google" id="ProtNLM"/>
    </source>
</evidence>
<name>A0ABS3UKG9_9ACTN</name>
<sequence>MTDSGDSDMRTDQQWTRPPRESIGARWSKWDLLTKLAVVSLVVASGGVISWVADGFAIADRFTAKRPVTPSPSAMLNVAPEPPPAACGQNNSPDRFSVVISRDGEDATGQCIGYSDGEDLMFGSGKALPEAQSRIFRYNREVERMAKEGWPNPRVRLVMMTALTTKLKLPADERYPAEREAMEGIAIAQHLALKNGKDTPSRPLLEVVVANAGQGGEHVDILLPKIKELAQSDPTVTAVLVAMDSRTSTRTAMQELQSYGLLVLTSTGAADRLGEGMTRFLQLQTTTREQSRLIRSYAKHLGLGSIINIYTIGNPPPTPKNADLYVDDFRAGLRKEFGDGYQERQWGATGFDLRDWCHDRYDGIVFYGGRYTEFDGFLKEVYRTCRKGNLPILVGAGNTSRYVVGDPETNGRDVAPSDYPFVFSSNGVASATCKPKNPGNLQFFLEAVKQVLGRCQDATDVKPLGVRTGPAFDIINIMLDSVARQTVAGVKEITGAGIHTEIMERNRQQAFEGVSGPIHFDDNGVIDSGGESLMCLHNIREAYVRNTRGTIPYEVATTGAHGSPIVGKDDCPHP</sequence>
<comment type="caution">
    <text evidence="3">The sequence shown here is derived from an EMBL/GenBank/DDBJ whole genome shotgun (WGS) entry which is preliminary data.</text>
</comment>
<feature type="transmembrane region" description="Helical" evidence="2">
    <location>
        <begin position="32"/>
        <end position="53"/>
    </location>
</feature>
<organism evidence="3 4">
    <name type="scientific">Actinoplanes flavus</name>
    <dbReference type="NCBI Taxonomy" id="2820290"/>
    <lineage>
        <taxon>Bacteria</taxon>
        <taxon>Bacillati</taxon>
        <taxon>Actinomycetota</taxon>
        <taxon>Actinomycetes</taxon>
        <taxon>Micromonosporales</taxon>
        <taxon>Micromonosporaceae</taxon>
        <taxon>Actinoplanes</taxon>
    </lineage>
</organism>
<keyword evidence="2" id="KW-1133">Transmembrane helix</keyword>
<dbReference type="InterPro" id="IPR028082">
    <property type="entry name" value="Peripla_BP_I"/>
</dbReference>
<evidence type="ECO:0000313" key="4">
    <source>
        <dbReference type="Proteomes" id="UP000679690"/>
    </source>
</evidence>
<protein>
    <recommendedName>
        <fullName evidence="5">ABC-type branched-chain amino acid transport system, substrate-binding protein</fullName>
    </recommendedName>
</protein>
<reference evidence="3 4" key="1">
    <citation type="submission" date="2021-03" db="EMBL/GenBank/DDBJ databases">
        <title>Actinoplanes flavus sp. nov., a novel actinomycete isolated from Coconut Palm rhizosphere soil.</title>
        <authorList>
            <person name="Luo X."/>
        </authorList>
    </citation>
    <scope>NUCLEOTIDE SEQUENCE [LARGE SCALE GENOMIC DNA]</scope>
    <source>
        <strain evidence="3 4">NEAU-H7</strain>
    </source>
</reference>
<evidence type="ECO:0000313" key="3">
    <source>
        <dbReference type="EMBL" id="MBO3739282.1"/>
    </source>
</evidence>
<evidence type="ECO:0000256" key="1">
    <source>
        <dbReference type="SAM" id="MobiDB-lite"/>
    </source>
</evidence>
<keyword evidence="2" id="KW-0812">Transmembrane</keyword>
<dbReference type="EMBL" id="JAGFNS010000010">
    <property type="protein sequence ID" value="MBO3739282.1"/>
    <property type="molecule type" value="Genomic_DNA"/>
</dbReference>
<dbReference type="Proteomes" id="UP000679690">
    <property type="component" value="Unassembled WGS sequence"/>
</dbReference>
<keyword evidence="4" id="KW-1185">Reference proteome</keyword>
<keyword evidence="2" id="KW-0472">Membrane</keyword>
<dbReference type="RefSeq" id="WP_208468431.1">
    <property type="nucleotide sequence ID" value="NZ_JAGFNS010000010.1"/>
</dbReference>